<evidence type="ECO:0000259" key="5">
    <source>
        <dbReference type="Pfam" id="PF01872"/>
    </source>
</evidence>
<accession>A0ABP9H1N8</accession>
<dbReference type="InterPro" id="IPR002734">
    <property type="entry name" value="RibDG_C"/>
</dbReference>
<feature type="region of interest" description="Disordered" evidence="4">
    <location>
        <begin position="1"/>
        <end position="37"/>
    </location>
</feature>
<feature type="domain" description="Bacterial bifunctional deaminase-reductase C-terminal" evidence="5">
    <location>
        <begin position="105"/>
        <end position="300"/>
    </location>
</feature>
<dbReference type="InterPro" id="IPR050765">
    <property type="entry name" value="Riboflavin_Biosynth_HTPR"/>
</dbReference>
<comment type="caution">
    <text evidence="6">The sequence shown here is derived from an EMBL/GenBank/DDBJ whole genome shotgun (WGS) entry which is preliminary data.</text>
</comment>
<evidence type="ECO:0000256" key="1">
    <source>
        <dbReference type="ARBA" id="ARBA00005104"/>
    </source>
</evidence>
<keyword evidence="2" id="KW-0521">NADP</keyword>
<dbReference type="PANTHER" id="PTHR38011">
    <property type="entry name" value="DIHYDROFOLATE REDUCTASE FAMILY PROTEIN (AFU_ORTHOLOGUE AFUA_8G06820)"/>
    <property type="match status" value="1"/>
</dbReference>
<protein>
    <submittedName>
        <fullName evidence="6">Pyrimidine reductase family protein</fullName>
    </submittedName>
</protein>
<dbReference type="Pfam" id="PF01872">
    <property type="entry name" value="RibD_C"/>
    <property type="match status" value="1"/>
</dbReference>
<evidence type="ECO:0000313" key="6">
    <source>
        <dbReference type="EMBL" id="GAA4959319.1"/>
    </source>
</evidence>
<dbReference type="SUPFAM" id="SSF53597">
    <property type="entry name" value="Dihydrofolate reductase-like"/>
    <property type="match status" value="1"/>
</dbReference>
<evidence type="ECO:0000256" key="2">
    <source>
        <dbReference type="ARBA" id="ARBA00022857"/>
    </source>
</evidence>
<gene>
    <name evidence="6" type="ORF">GCM10023205_22740</name>
</gene>
<name>A0ABP9H1N8_9ACTN</name>
<evidence type="ECO:0000256" key="4">
    <source>
        <dbReference type="SAM" id="MobiDB-lite"/>
    </source>
</evidence>
<keyword evidence="3" id="KW-0560">Oxidoreductase</keyword>
<keyword evidence="7" id="KW-1185">Reference proteome</keyword>
<proteinExistence type="predicted"/>
<dbReference type="Gene3D" id="3.40.430.10">
    <property type="entry name" value="Dihydrofolate Reductase, subunit A"/>
    <property type="match status" value="1"/>
</dbReference>
<feature type="region of interest" description="Disordered" evidence="4">
    <location>
        <begin position="57"/>
        <end position="85"/>
    </location>
</feature>
<organism evidence="6 7">
    <name type="scientific">Yinghuangia aomiensis</name>
    <dbReference type="NCBI Taxonomy" id="676205"/>
    <lineage>
        <taxon>Bacteria</taxon>
        <taxon>Bacillati</taxon>
        <taxon>Actinomycetota</taxon>
        <taxon>Actinomycetes</taxon>
        <taxon>Kitasatosporales</taxon>
        <taxon>Streptomycetaceae</taxon>
        <taxon>Yinghuangia</taxon>
    </lineage>
</organism>
<sequence>MPKRTPSNRGGGTISATMRSAGTTGWREASDTGSGAGLAEDMLDTIIKPTVRGKLGRMRRLLPPVSPADSPSDREAGPGLTTPDGEVDLDAVYAYPEDVVGAGRPWLRANMVESLDGASQAGDGLSAGLSSPGDKKIFGVLRGLADVVLVGASTVRAEGYRPPQPKAAYAAAREAAGRATVPVIAIVSRSLELDLTAPLFTEAIVPTVVLTGPDADPERLAAARKAADVIVAGPPGATGVDPGAAVDALAARGWTRLLTEGGPHLLGQLASAGRVDELCLALSPQLAGGTARRILAGTDPMVPQPMELRTLLEDDGFLFARYVRHSDR</sequence>
<dbReference type="PANTHER" id="PTHR38011:SF7">
    <property type="entry name" value="2,5-DIAMINO-6-RIBOSYLAMINO-4(3H)-PYRIMIDINONE 5'-PHOSPHATE REDUCTASE"/>
    <property type="match status" value="1"/>
</dbReference>
<feature type="compositionally biased region" description="Polar residues" evidence="4">
    <location>
        <begin position="1"/>
        <end position="23"/>
    </location>
</feature>
<dbReference type="EMBL" id="BAABHS010000007">
    <property type="protein sequence ID" value="GAA4959319.1"/>
    <property type="molecule type" value="Genomic_DNA"/>
</dbReference>
<reference evidence="7" key="1">
    <citation type="journal article" date="2019" name="Int. J. Syst. Evol. Microbiol.">
        <title>The Global Catalogue of Microorganisms (GCM) 10K type strain sequencing project: providing services to taxonomists for standard genome sequencing and annotation.</title>
        <authorList>
            <consortium name="The Broad Institute Genomics Platform"/>
            <consortium name="The Broad Institute Genome Sequencing Center for Infectious Disease"/>
            <person name="Wu L."/>
            <person name="Ma J."/>
        </authorList>
    </citation>
    <scope>NUCLEOTIDE SEQUENCE [LARGE SCALE GENOMIC DNA]</scope>
    <source>
        <strain evidence="7">JCM 17986</strain>
    </source>
</reference>
<comment type="pathway">
    <text evidence="1">Cofactor biosynthesis; riboflavin biosynthesis.</text>
</comment>
<evidence type="ECO:0000313" key="7">
    <source>
        <dbReference type="Proteomes" id="UP001500466"/>
    </source>
</evidence>
<evidence type="ECO:0000256" key="3">
    <source>
        <dbReference type="ARBA" id="ARBA00023002"/>
    </source>
</evidence>
<dbReference type="Proteomes" id="UP001500466">
    <property type="component" value="Unassembled WGS sequence"/>
</dbReference>
<dbReference type="InterPro" id="IPR024072">
    <property type="entry name" value="DHFR-like_dom_sf"/>
</dbReference>